<feature type="region of interest" description="Disordered" evidence="9">
    <location>
        <begin position="237"/>
        <end position="270"/>
    </location>
</feature>
<feature type="domain" description="N-acetyltransferase" evidence="10">
    <location>
        <begin position="310"/>
        <end position="408"/>
    </location>
</feature>
<proteinExistence type="inferred from homology"/>
<dbReference type="Pfam" id="PF01862">
    <property type="entry name" value="PvlArgDC"/>
    <property type="match status" value="1"/>
</dbReference>
<keyword evidence="7" id="KW-0670">Pyruvate</keyword>
<dbReference type="Proteomes" id="UP000502996">
    <property type="component" value="Chromosome"/>
</dbReference>
<dbReference type="Gene3D" id="3.50.20.10">
    <property type="entry name" value="Pyruvoyl-Dependent Histidine Decarboxylase, subunit B"/>
    <property type="match status" value="1"/>
</dbReference>
<evidence type="ECO:0000256" key="8">
    <source>
        <dbReference type="ARBA" id="ARBA00049309"/>
    </source>
</evidence>
<dbReference type="SUPFAM" id="SSF56271">
    <property type="entry name" value="Pyruvoyl-dependent histidine and arginine decarboxylases"/>
    <property type="match status" value="1"/>
</dbReference>
<dbReference type="GO" id="GO:0008792">
    <property type="term" value="F:arginine decarboxylase activity"/>
    <property type="evidence" value="ECO:0007669"/>
    <property type="project" value="UniProtKB-EC"/>
</dbReference>
<evidence type="ECO:0000256" key="2">
    <source>
        <dbReference type="ARBA" id="ARBA00008611"/>
    </source>
</evidence>
<dbReference type="AlphaFoldDB" id="A0A6G6WEY6"/>
<dbReference type="SUPFAM" id="SSF55729">
    <property type="entry name" value="Acyl-CoA N-acyltransferases (Nat)"/>
    <property type="match status" value="1"/>
</dbReference>
<evidence type="ECO:0000256" key="6">
    <source>
        <dbReference type="ARBA" id="ARBA00023239"/>
    </source>
</evidence>
<gene>
    <name evidence="11" type="ORF">G5V58_13655</name>
</gene>
<dbReference type="PANTHER" id="PTHR40438:SF1">
    <property type="entry name" value="PYRUVOYL-DEPENDENT ARGININE DECARBOXYLASE"/>
    <property type="match status" value="1"/>
</dbReference>
<keyword evidence="11" id="KW-0808">Transferase</keyword>
<evidence type="ECO:0000259" key="10">
    <source>
        <dbReference type="Pfam" id="PF00583"/>
    </source>
</evidence>
<keyword evidence="12" id="KW-1185">Reference proteome</keyword>
<dbReference type="InterPro" id="IPR016181">
    <property type="entry name" value="Acyl_CoA_acyltransferase"/>
</dbReference>
<evidence type="ECO:0000313" key="11">
    <source>
        <dbReference type="EMBL" id="QIG43665.1"/>
    </source>
</evidence>
<organism evidence="11 12">
    <name type="scientific">Nocardioides anomalus</name>
    <dbReference type="NCBI Taxonomy" id="2712223"/>
    <lineage>
        <taxon>Bacteria</taxon>
        <taxon>Bacillati</taxon>
        <taxon>Actinomycetota</taxon>
        <taxon>Actinomycetes</taxon>
        <taxon>Propionibacteriales</taxon>
        <taxon>Nocardioidaceae</taxon>
        <taxon>Nocardioides</taxon>
    </lineage>
</organism>
<evidence type="ECO:0000256" key="7">
    <source>
        <dbReference type="ARBA" id="ARBA00023317"/>
    </source>
</evidence>
<feature type="region of interest" description="Disordered" evidence="9">
    <location>
        <begin position="1"/>
        <end position="23"/>
    </location>
</feature>
<name>A0A6G6WEY6_9ACTN</name>
<reference evidence="11 12" key="1">
    <citation type="submission" date="2020-02" db="EMBL/GenBank/DDBJ databases">
        <title>Full genome sequence of Nocardioides sp. R-3366.</title>
        <authorList>
            <person name="Im W.-T."/>
        </authorList>
    </citation>
    <scope>NUCLEOTIDE SEQUENCE [LARGE SCALE GENOMIC DNA]</scope>
    <source>
        <strain evidence="11 12">R-3366</strain>
    </source>
</reference>
<dbReference type="InterPro" id="IPR000182">
    <property type="entry name" value="GNAT_dom"/>
</dbReference>
<comment type="cofactor">
    <cofactor evidence="1">
        <name>pyruvate</name>
        <dbReference type="ChEBI" id="CHEBI:15361"/>
    </cofactor>
</comment>
<sequence>MASSRTESLAAAPVTGPATTADTAATATTGGAAAKGLTISIRTGSGTGQTPLSAFDSALLDAGVGDFNLVTLSSVIPPASRIRHVDGPLAGTHGDLLFCVRAEAFADQPGHTAWAGLGWVTDDTGGGLFVEHHGTSEASVVEQIEASLDDMNRARGGHYRDLQITVASAECVDAPVCALVLAAYRVTSWYDGSEPAPAAVAADDGLVATPPAASPAAGSGPGGTHTQIAEEWIAEDHGTPAGTPRVSSNGHRPAAARPAPAPVSSAPALDPDGPVKRISVEKEVDFATAKRYYQLYVATFGQLDTEAAGRQLLTEEEFLEEMLDPRVHKYIAWDEDDKAIGMSTLATDVATLPWVSPTYFQHHWPEEFARGAIYYLGFTLVHPAHRGAGIFQLMIRTALQRVVDDRGVAAWDSCQANDERGMNATAVRLVEEVSGVTPTIVDRQTYYAGLLVGGLRETAAPDA</sequence>
<evidence type="ECO:0000256" key="4">
    <source>
        <dbReference type="ARBA" id="ARBA00014727"/>
    </source>
</evidence>
<dbReference type="InterPro" id="IPR016104">
    <property type="entry name" value="Pyr-dep_his/arg-deCO2ase"/>
</dbReference>
<dbReference type="InterPro" id="IPR002724">
    <property type="entry name" value="Pyruvoyl-dep_arg_deCO2ase"/>
</dbReference>
<evidence type="ECO:0000256" key="9">
    <source>
        <dbReference type="SAM" id="MobiDB-lite"/>
    </source>
</evidence>
<dbReference type="GO" id="GO:0006527">
    <property type="term" value="P:L-arginine catabolic process"/>
    <property type="evidence" value="ECO:0007669"/>
    <property type="project" value="InterPro"/>
</dbReference>
<dbReference type="InterPro" id="IPR016105">
    <property type="entry name" value="Pyr-dep_his/arg-deCO2ase_sand"/>
</dbReference>
<accession>A0A6G6WEY6</accession>
<dbReference type="PANTHER" id="PTHR40438">
    <property type="entry name" value="PYRUVOYL-DEPENDENT ARGININE DECARBOXYLASE"/>
    <property type="match status" value="1"/>
</dbReference>
<dbReference type="GO" id="GO:0016747">
    <property type="term" value="F:acyltransferase activity, transferring groups other than amino-acyl groups"/>
    <property type="evidence" value="ECO:0007669"/>
    <property type="project" value="InterPro"/>
</dbReference>
<dbReference type="EMBL" id="CP049257">
    <property type="protein sequence ID" value="QIG43665.1"/>
    <property type="molecule type" value="Genomic_DNA"/>
</dbReference>
<keyword evidence="5" id="KW-0210">Decarboxylase</keyword>
<dbReference type="EC" id="4.1.1.19" evidence="3"/>
<evidence type="ECO:0000256" key="5">
    <source>
        <dbReference type="ARBA" id="ARBA00022793"/>
    </source>
</evidence>
<dbReference type="Gene3D" id="3.40.630.30">
    <property type="match status" value="1"/>
</dbReference>
<feature type="compositionally biased region" description="Low complexity" evidence="9">
    <location>
        <begin position="10"/>
        <end position="23"/>
    </location>
</feature>
<protein>
    <recommendedName>
        <fullName evidence="4">Pyruvoyl-dependent arginine decarboxylase AaxB</fullName>
        <ecNumber evidence="3">4.1.1.19</ecNumber>
    </recommendedName>
</protein>
<dbReference type="SFLD" id="SFLDG01170">
    <property type="entry name" value="Pyruvoyl-dependent_arginine_de"/>
    <property type="match status" value="1"/>
</dbReference>
<evidence type="ECO:0000256" key="3">
    <source>
        <dbReference type="ARBA" id="ARBA00012426"/>
    </source>
</evidence>
<comment type="similarity">
    <text evidence="2">Belongs to the pyruvoyl-dependent arginine decarboxylase family.</text>
</comment>
<evidence type="ECO:0000256" key="1">
    <source>
        <dbReference type="ARBA" id="ARBA00001928"/>
    </source>
</evidence>
<comment type="catalytic activity">
    <reaction evidence="8">
        <text>L-arginine + H(+) = agmatine + CO2</text>
        <dbReference type="Rhea" id="RHEA:17641"/>
        <dbReference type="ChEBI" id="CHEBI:15378"/>
        <dbReference type="ChEBI" id="CHEBI:16526"/>
        <dbReference type="ChEBI" id="CHEBI:32682"/>
        <dbReference type="ChEBI" id="CHEBI:58145"/>
        <dbReference type="EC" id="4.1.1.19"/>
    </reaction>
</comment>
<dbReference type="SFLD" id="SFLDS00055">
    <property type="entry name" value="Pyruvoyl-Dependent_Histidine/A"/>
    <property type="match status" value="1"/>
</dbReference>
<dbReference type="RefSeq" id="WP_165233608.1">
    <property type="nucleotide sequence ID" value="NZ_CP049257.1"/>
</dbReference>
<dbReference type="Pfam" id="PF00583">
    <property type="entry name" value="Acetyltransf_1"/>
    <property type="match status" value="1"/>
</dbReference>
<dbReference type="KEGG" id="nano:G5V58_13655"/>
<keyword evidence="6" id="KW-0456">Lyase</keyword>
<feature type="compositionally biased region" description="Low complexity" evidence="9">
    <location>
        <begin position="252"/>
        <end position="268"/>
    </location>
</feature>
<evidence type="ECO:0000313" key="12">
    <source>
        <dbReference type="Proteomes" id="UP000502996"/>
    </source>
</evidence>